<dbReference type="AlphaFoldDB" id="A0AAP0B9E4"/>
<keyword evidence="4" id="KW-0540">Nuclease</keyword>
<evidence type="ECO:0000256" key="5">
    <source>
        <dbReference type="ARBA" id="ARBA00022723"/>
    </source>
</evidence>
<keyword evidence="6" id="KW-0378">Hydrolase</keyword>
<evidence type="ECO:0000256" key="4">
    <source>
        <dbReference type="ARBA" id="ARBA00022722"/>
    </source>
</evidence>
<reference evidence="10 11" key="1">
    <citation type="journal article" date="2022" name="Nat. Plants">
        <title>Genomes of leafy and leafless Platanthera orchids illuminate the evolution of mycoheterotrophy.</title>
        <authorList>
            <person name="Li M.H."/>
            <person name="Liu K.W."/>
            <person name="Li Z."/>
            <person name="Lu H.C."/>
            <person name="Ye Q.L."/>
            <person name="Zhang D."/>
            <person name="Wang J.Y."/>
            <person name="Li Y.F."/>
            <person name="Zhong Z.M."/>
            <person name="Liu X."/>
            <person name="Yu X."/>
            <person name="Liu D.K."/>
            <person name="Tu X.D."/>
            <person name="Liu B."/>
            <person name="Hao Y."/>
            <person name="Liao X.Y."/>
            <person name="Jiang Y.T."/>
            <person name="Sun W.H."/>
            <person name="Chen J."/>
            <person name="Chen Y.Q."/>
            <person name="Ai Y."/>
            <person name="Zhai J.W."/>
            <person name="Wu S.S."/>
            <person name="Zhou Z."/>
            <person name="Hsiao Y.Y."/>
            <person name="Wu W.L."/>
            <person name="Chen Y.Y."/>
            <person name="Lin Y.F."/>
            <person name="Hsu J.L."/>
            <person name="Li C.Y."/>
            <person name="Wang Z.W."/>
            <person name="Zhao X."/>
            <person name="Zhong W.Y."/>
            <person name="Ma X.K."/>
            <person name="Ma L."/>
            <person name="Huang J."/>
            <person name="Chen G.Z."/>
            <person name="Huang M.Z."/>
            <person name="Huang L."/>
            <person name="Peng D.H."/>
            <person name="Luo Y.B."/>
            <person name="Zou S.Q."/>
            <person name="Chen S.P."/>
            <person name="Lan S."/>
            <person name="Tsai W.C."/>
            <person name="Van de Peer Y."/>
            <person name="Liu Z.J."/>
        </authorList>
    </citation>
    <scope>NUCLEOTIDE SEQUENCE [LARGE SCALE GENOMIC DNA]</scope>
    <source>
        <strain evidence="10">Lor287</strain>
    </source>
</reference>
<dbReference type="PANTHER" id="PTHR22930">
    <property type="match status" value="1"/>
</dbReference>
<proteinExistence type="inferred from homology"/>
<dbReference type="Pfam" id="PF13359">
    <property type="entry name" value="DDE_Tnp_4"/>
    <property type="match status" value="1"/>
</dbReference>
<evidence type="ECO:0000313" key="11">
    <source>
        <dbReference type="Proteomes" id="UP001418222"/>
    </source>
</evidence>
<comment type="cofactor">
    <cofactor evidence="1">
        <name>a divalent metal cation</name>
        <dbReference type="ChEBI" id="CHEBI:60240"/>
    </cofactor>
</comment>
<sequence>MSKQSFLDLCNILIEKHLLHDTPHISVSESLALFLYILAHNKRFRDVGGTYLRSTDTICRHFSLMLRAILKLTKEYIKLPEARQEQRWRWFENCIGALDGTHIEVTVPVKDQGRYRNRKQAITTNVLGVCDRNMKFVYVLPGWEGSSSDSRVLRSALERSDRFEVPTGKYYLVDARYTNGQGYLASYRSTRYHLKEWSAQGNNPTNYKELFNLRHSTERNVIERTFGLLKKRWAILRQPSFFNIKIQVQIINVCFILHNFLVERRLANDFGLLEEVDAELSTQVVGGDSFEYDNIRGPVQAKTEWSNFRDTLAINMFNDYQARRD</sequence>
<name>A0AAP0B9E4_9ASPA</name>
<evidence type="ECO:0000256" key="6">
    <source>
        <dbReference type="ARBA" id="ARBA00022801"/>
    </source>
</evidence>
<evidence type="ECO:0000256" key="2">
    <source>
        <dbReference type="ARBA" id="ARBA00004123"/>
    </source>
</evidence>
<dbReference type="GO" id="GO:0046872">
    <property type="term" value="F:metal ion binding"/>
    <property type="evidence" value="ECO:0007669"/>
    <property type="project" value="UniProtKB-KW"/>
</dbReference>
<dbReference type="EMBL" id="JBBWWQ010000013">
    <property type="protein sequence ID" value="KAK8933590.1"/>
    <property type="molecule type" value="Genomic_DNA"/>
</dbReference>
<comment type="similarity">
    <text evidence="3">Belongs to the HARBI1 family.</text>
</comment>
<feature type="domain" description="DUF8040" evidence="9">
    <location>
        <begin position="1"/>
        <end position="71"/>
    </location>
</feature>
<accession>A0AAP0B9E4</accession>
<dbReference type="Pfam" id="PF26138">
    <property type="entry name" value="DUF8040"/>
    <property type="match status" value="1"/>
</dbReference>
<dbReference type="InterPro" id="IPR058353">
    <property type="entry name" value="DUF8040"/>
</dbReference>
<gene>
    <name evidence="10" type="ORF">KSP39_PZI015955</name>
</gene>
<evidence type="ECO:0000256" key="1">
    <source>
        <dbReference type="ARBA" id="ARBA00001968"/>
    </source>
</evidence>
<keyword evidence="5" id="KW-0479">Metal-binding</keyword>
<dbReference type="GO" id="GO:0005634">
    <property type="term" value="C:nucleus"/>
    <property type="evidence" value="ECO:0007669"/>
    <property type="project" value="UniProtKB-SubCell"/>
</dbReference>
<dbReference type="GO" id="GO:0016787">
    <property type="term" value="F:hydrolase activity"/>
    <property type="evidence" value="ECO:0007669"/>
    <property type="project" value="UniProtKB-KW"/>
</dbReference>
<comment type="caution">
    <text evidence="10">The sequence shown here is derived from an EMBL/GenBank/DDBJ whole genome shotgun (WGS) entry which is preliminary data.</text>
</comment>
<protein>
    <recommendedName>
        <fullName evidence="12">Transposase</fullName>
    </recommendedName>
</protein>
<evidence type="ECO:0000259" key="8">
    <source>
        <dbReference type="Pfam" id="PF13359"/>
    </source>
</evidence>
<dbReference type="PANTHER" id="PTHR22930:SF281">
    <property type="entry name" value="NUCLEASE"/>
    <property type="match status" value="1"/>
</dbReference>
<dbReference type="InterPro" id="IPR045249">
    <property type="entry name" value="HARBI1-like"/>
</dbReference>
<feature type="domain" description="DDE Tnp4" evidence="8">
    <location>
        <begin position="98"/>
        <end position="259"/>
    </location>
</feature>
<dbReference type="InterPro" id="IPR027806">
    <property type="entry name" value="HARBI1_dom"/>
</dbReference>
<keyword evidence="7" id="KW-0539">Nucleus</keyword>
<keyword evidence="11" id="KW-1185">Reference proteome</keyword>
<evidence type="ECO:0008006" key="12">
    <source>
        <dbReference type="Google" id="ProtNLM"/>
    </source>
</evidence>
<evidence type="ECO:0000313" key="10">
    <source>
        <dbReference type="EMBL" id="KAK8933590.1"/>
    </source>
</evidence>
<evidence type="ECO:0000256" key="7">
    <source>
        <dbReference type="ARBA" id="ARBA00023242"/>
    </source>
</evidence>
<evidence type="ECO:0000259" key="9">
    <source>
        <dbReference type="Pfam" id="PF26138"/>
    </source>
</evidence>
<dbReference type="Proteomes" id="UP001418222">
    <property type="component" value="Unassembled WGS sequence"/>
</dbReference>
<evidence type="ECO:0000256" key="3">
    <source>
        <dbReference type="ARBA" id="ARBA00006958"/>
    </source>
</evidence>
<comment type="subcellular location">
    <subcellularLocation>
        <location evidence="2">Nucleus</location>
    </subcellularLocation>
</comment>
<organism evidence="10 11">
    <name type="scientific">Platanthera zijinensis</name>
    <dbReference type="NCBI Taxonomy" id="2320716"/>
    <lineage>
        <taxon>Eukaryota</taxon>
        <taxon>Viridiplantae</taxon>
        <taxon>Streptophyta</taxon>
        <taxon>Embryophyta</taxon>
        <taxon>Tracheophyta</taxon>
        <taxon>Spermatophyta</taxon>
        <taxon>Magnoliopsida</taxon>
        <taxon>Liliopsida</taxon>
        <taxon>Asparagales</taxon>
        <taxon>Orchidaceae</taxon>
        <taxon>Orchidoideae</taxon>
        <taxon>Orchideae</taxon>
        <taxon>Orchidinae</taxon>
        <taxon>Platanthera</taxon>
    </lineage>
</organism>
<dbReference type="GO" id="GO:0004518">
    <property type="term" value="F:nuclease activity"/>
    <property type="evidence" value="ECO:0007669"/>
    <property type="project" value="UniProtKB-KW"/>
</dbReference>